<organism evidence="1 2">
    <name type="scientific">Flammeovirga kamogawensis</name>
    <dbReference type="NCBI Taxonomy" id="373891"/>
    <lineage>
        <taxon>Bacteria</taxon>
        <taxon>Pseudomonadati</taxon>
        <taxon>Bacteroidota</taxon>
        <taxon>Cytophagia</taxon>
        <taxon>Cytophagales</taxon>
        <taxon>Flammeovirgaceae</taxon>
        <taxon>Flammeovirga</taxon>
    </lineage>
</organism>
<dbReference type="RefSeq" id="WP_144072846.1">
    <property type="nucleotide sequence ID" value="NZ_CP076128.1"/>
</dbReference>
<evidence type="ECO:0000313" key="2">
    <source>
        <dbReference type="Proteomes" id="UP000682802"/>
    </source>
</evidence>
<protein>
    <submittedName>
        <fullName evidence="1">Uncharacterized protein</fullName>
    </submittedName>
</protein>
<sequence>MIIKYNFKFQDPKSNSDLTGELNITMISETSPVYDVTLNQGSKNVDLLKLMKDVFKQYVESRVYELFSSTREKGNTLTENEYIEIISKEAPAPLVKEVVGDMHFVSDNVDYLQAS</sequence>
<proteinExistence type="predicted"/>
<evidence type="ECO:0000313" key="1">
    <source>
        <dbReference type="EMBL" id="QWG08936.1"/>
    </source>
</evidence>
<dbReference type="Proteomes" id="UP000682802">
    <property type="component" value="Chromosome 1"/>
</dbReference>
<reference evidence="1 2" key="1">
    <citation type="submission" date="2021-05" db="EMBL/GenBank/DDBJ databases">
        <title>Comparative genomic studies on the polysaccharide-degrading batcterial strains of the Flammeovirga genus.</title>
        <authorList>
            <person name="Zewei F."/>
            <person name="Zheng Z."/>
            <person name="Yu L."/>
            <person name="Ruyue G."/>
            <person name="Yanhong M."/>
            <person name="Yuanyuan C."/>
            <person name="Jingyan G."/>
            <person name="Wenjun H."/>
        </authorList>
    </citation>
    <scope>NUCLEOTIDE SEQUENCE [LARGE SCALE GENOMIC DNA]</scope>
    <source>
        <strain evidence="1 2">YS10</strain>
    </source>
</reference>
<dbReference type="EMBL" id="CP076128">
    <property type="protein sequence ID" value="QWG08936.1"/>
    <property type="molecule type" value="Genomic_DNA"/>
</dbReference>
<name>A0ABX8GZG3_9BACT</name>
<accession>A0ABX8GZG3</accession>
<keyword evidence="2" id="KW-1185">Reference proteome</keyword>
<gene>
    <name evidence="1" type="ORF">KM029_08325</name>
</gene>